<evidence type="ECO:0000313" key="5">
    <source>
        <dbReference type="Proteomes" id="UP000663828"/>
    </source>
</evidence>
<feature type="domain" description="EF-hand" evidence="2">
    <location>
        <begin position="115"/>
        <end position="150"/>
    </location>
</feature>
<dbReference type="SUPFAM" id="SSF47473">
    <property type="entry name" value="EF-hand"/>
    <property type="match status" value="1"/>
</dbReference>
<name>A0A815NNI8_ADIRI</name>
<proteinExistence type="predicted"/>
<evidence type="ECO:0000313" key="4">
    <source>
        <dbReference type="EMBL" id="CAF1440675.1"/>
    </source>
</evidence>
<evidence type="ECO:0000259" key="2">
    <source>
        <dbReference type="PROSITE" id="PS50222"/>
    </source>
</evidence>
<dbReference type="PANTHER" id="PTHR46763:SF1">
    <property type="entry name" value="DYNEIN REGULATORY COMPLEX PROTEIN 8"/>
    <property type="match status" value="1"/>
</dbReference>
<gene>
    <name evidence="3" type="ORF">EDS130_LOCUS26938</name>
    <name evidence="4" type="ORF">XAT740_LOCUS36300</name>
</gene>
<keyword evidence="5" id="KW-1185">Reference proteome</keyword>
<dbReference type="OrthoDB" id="10260307at2759"/>
<comment type="caution">
    <text evidence="4">The sequence shown here is derived from an EMBL/GenBank/DDBJ whole genome shotgun (WGS) entry which is preliminary data.</text>
</comment>
<dbReference type="Gene3D" id="1.10.238.10">
    <property type="entry name" value="EF-hand"/>
    <property type="match status" value="2"/>
</dbReference>
<sequence length="187" mass="21120">MATIDEETNIAGEAGPAVPRVTLRDPVRESEERANQARLKRLTEAFTIFDQEANNTIPSTELGTVVRSLGLVPTEGELQDVLSEMSDDSNPESIHLDRFLSVMNVLLKDRRYQGEPESKILRAFQVLDPDNNGFISEEELRNYLCKEGEPFNDEEFQDFMTIALDDESGGVCTYKEFIQNLVVEDND</sequence>
<evidence type="ECO:0000313" key="3">
    <source>
        <dbReference type="EMBL" id="CAF1231150.1"/>
    </source>
</evidence>
<dbReference type="EMBL" id="CAJNOR010003712">
    <property type="protein sequence ID" value="CAF1440675.1"/>
    <property type="molecule type" value="Genomic_DNA"/>
</dbReference>
<dbReference type="AlphaFoldDB" id="A0A815NNI8"/>
<reference evidence="4" key="1">
    <citation type="submission" date="2021-02" db="EMBL/GenBank/DDBJ databases">
        <authorList>
            <person name="Nowell W R."/>
        </authorList>
    </citation>
    <scope>NUCLEOTIDE SEQUENCE</scope>
</reference>
<dbReference type="SMART" id="SM00054">
    <property type="entry name" value="EFh"/>
    <property type="match status" value="2"/>
</dbReference>
<dbReference type="InterPro" id="IPR011992">
    <property type="entry name" value="EF-hand-dom_pair"/>
</dbReference>
<dbReference type="InterPro" id="IPR018247">
    <property type="entry name" value="EF_Hand_1_Ca_BS"/>
</dbReference>
<dbReference type="Proteomes" id="UP000663852">
    <property type="component" value="Unassembled WGS sequence"/>
</dbReference>
<dbReference type="Proteomes" id="UP000663828">
    <property type="component" value="Unassembled WGS sequence"/>
</dbReference>
<dbReference type="PANTHER" id="PTHR46763">
    <property type="entry name" value="DYNEIN REGULATORY COMPLEX PROTEIN 8"/>
    <property type="match status" value="1"/>
</dbReference>
<keyword evidence="1" id="KW-0106">Calcium</keyword>
<feature type="domain" description="EF-hand" evidence="2">
    <location>
        <begin position="37"/>
        <end position="72"/>
    </location>
</feature>
<protein>
    <recommendedName>
        <fullName evidence="2">EF-hand domain-containing protein</fullName>
    </recommendedName>
</protein>
<dbReference type="FunFam" id="1.10.238.10:FF:000001">
    <property type="entry name" value="Calmodulin 1"/>
    <property type="match status" value="1"/>
</dbReference>
<dbReference type="EMBL" id="CAJNOJ010000166">
    <property type="protein sequence ID" value="CAF1231150.1"/>
    <property type="molecule type" value="Genomic_DNA"/>
</dbReference>
<dbReference type="GO" id="GO:0005509">
    <property type="term" value="F:calcium ion binding"/>
    <property type="evidence" value="ECO:0007669"/>
    <property type="project" value="InterPro"/>
</dbReference>
<dbReference type="PROSITE" id="PS50222">
    <property type="entry name" value="EF_HAND_2"/>
    <property type="match status" value="2"/>
</dbReference>
<dbReference type="InterPro" id="IPR002048">
    <property type="entry name" value="EF_hand_dom"/>
</dbReference>
<organism evidence="4 5">
    <name type="scientific">Adineta ricciae</name>
    <name type="common">Rotifer</name>
    <dbReference type="NCBI Taxonomy" id="249248"/>
    <lineage>
        <taxon>Eukaryota</taxon>
        <taxon>Metazoa</taxon>
        <taxon>Spiralia</taxon>
        <taxon>Gnathifera</taxon>
        <taxon>Rotifera</taxon>
        <taxon>Eurotatoria</taxon>
        <taxon>Bdelloidea</taxon>
        <taxon>Adinetida</taxon>
        <taxon>Adinetidae</taxon>
        <taxon>Adineta</taxon>
    </lineage>
</organism>
<evidence type="ECO:0000256" key="1">
    <source>
        <dbReference type="ARBA" id="ARBA00022837"/>
    </source>
</evidence>
<dbReference type="Pfam" id="PF13499">
    <property type="entry name" value="EF-hand_7"/>
    <property type="match status" value="1"/>
</dbReference>
<accession>A0A815NNI8</accession>
<dbReference type="PROSITE" id="PS00018">
    <property type="entry name" value="EF_HAND_1"/>
    <property type="match status" value="1"/>
</dbReference>